<name>A0A834LB81_RHOSS</name>
<keyword evidence="4" id="KW-1185">Reference proteome</keyword>
<feature type="region of interest" description="Disordered" evidence="1">
    <location>
        <begin position="337"/>
        <end position="445"/>
    </location>
</feature>
<sequence length="445" mass="49875">MHSTEVAHILSSLTPSRRQRACLEGGMTSTSIEIPTNSPKRAMVSHAFESSSVVVLPKTPNLRNYSASTRTLITVDSMLCHHEPHTCQHSIPHIEESVAMPSIAMDEPEMCHPSMPPRNLEEEFLAVATVHAPHAQLLDKELLTMPSTSLALILRLPHGNQFNDAELEDESTNIGVDPQANGYLNRHYLSRMDAYETVLEDLDDDFSLPINHRPTENVDLDNVEQASLDTKLTSSNIGFRLLQKMGWKAKGLGKYEAITEPIKSGMRDPKLGIGKQEEDDYFTAEENIQRRKLDIELEETEEIAKKRENVSRKLAVEFEAHLSSYDHNHRKRFKEMREMHGTSSRDDGQKREQQRQEREMAKFAQIADARKQQLQQQEQPEQPGIAVASAATRSATVLADQEQRKALKFGFSSKGGTSKNSVGNAAKKPKVAVASVFGNDSDEEQ</sequence>
<dbReference type="Pfam" id="PF01585">
    <property type="entry name" value="G-patch"/>
    <property type="match status" value="1"/>
</dbReference>
<dbReference type="AlphaFoldDB" id="A0A834LB81"/>
<reference evidence="3" key="1">
    <citation type="submission" date="2019-11" db="EMBL/GenBank/DDBJ databases">
        <authorList>
            <person name="Liu Y."/>
            <person name="Hou J."/>
            <person name="Li T.-Q."/>
            <person name="Guan C.-H."/>
            <person name="Wu X."/>
            <person name="Wu H.-Z."/>
            <person name="Ling F."/>
            <person name="Zhang R."/>
            <person name="Shi X.-G."/>
            <person name="Ren J.-P."/>
            <person name="Chen E.-F."/>
            <person name="Sun J.-M."/>
        </authorList>
    </citation>
    <scope>NUCLEOTIDE SEQUENCE</scope>
    <source>
        <strain evidence="3">Adult_tree_wgs_1</strain>
        <tissue evidence="3">Leaves</tissue>
    </source>
</reference>
<feature type="compositionally biased region" description="Basic and acidic residues" evidence="1">
    <location>
        <begin position="337"/>
        <end position="361"/>
    </location>
</feature>
<dbReference type="PROSITE" id="PS50174">
    <property type="entry name" value="G_PATCH"/>
    <property type="match status" value="1"/>
</dbReference>
<accession>A0A834LB81</accession>
<feature type="compositionally biased region" description="Polar residues" evidence="1">
    <location>
        <begin position="414"/>
        <end position="423"/>
    </location>
</feature>
<feature type="compositionally biased region" description="Low complexity" evidence="1">
    <location>
        <begin position="372"/>
        <end position="399"/>
    </location>
</feature>
<evidence type="ECO:0000256" key="1">
    <source>
        <dbReference type="SAM" id="MobiDB-lite"/>
    </source>
</evidence>
<evidence type="ECO:0000313" key="3">
    <source>
        <dbReference type="EMBL" id="KAF7127644.1"/>
    </source>
</evidence>
<feature type="domain" description="G-patch" evidence="2">
    <location>
        <begin position="234"/>
        <end position="278"/>
    </location>
</feature>
<protein>
    <recommendedName>
        <fullName evidence="2">G-patch domain-containing protein</fullName>
    </recommendedName>
</protein>
<organism evidence="3 4">
    <name type="scientific">Rhododendron simsii</name>
    <name type="common">Sims's rhododendron</name>
    <dbReference type="NCBI Taxonomy" id="118357"/>
    <lineage>
        <taxon>Eukaryota</taxon>
        <taxon>Viridiplantae</taxon>
        <taxon>Streptophyta</taxon>
        <taxon>Embryophyta</taxon>
        <taxon>Tracheophyta</taxon>
        <taxon>Spermatophyta</taxon>
        <taxon>Magnoliopsida</taxon>
        <taxon>eudicotyledons</taxon>
        <taxon>Gunneridae</taxon>
        <taxon>Pentapetalae</taxon>
        <taxon>asterids</taxon>
        <taxon>Ericales</taxon>
        <taxon>Ericaceae</taxon>
        <taxon>Ericoideae</taxon>
        <taxon>Rhodoreae</taxon>
        <taxon>Rhododendron</taxon>
    </lineage>
</organism>
<dbReference type="EMBL" id="WJXA01000011">
    <property type="protein sequence ID" value="KAF7127644.1"/>
    <property type="molecule type" value="Genomic_DNA"/>
</dbReference>
<evidence type="ECO:0000259" key="2">
    <source>
        <dbReference type="PROSITE" id="PS50174"/>
    </source>
</evidence>
<dbReference type="PANTHER" id="PTHR47251">
    <property type="entry name" value="FINGER DOMAIN PROTEIN, PUTATIVE (AFU_ORTHOLOGUE AFUA_3G04180)-RELATED"/>
    <property type="match status" value="1"/>
</dbReference>
<dbReference type="GO" id="GO:0003676">
    <property type="term" value="F:nucleic acid binding"/>
    <property type="evidence" value="ECO:0007669"/>
    <property type="project" value="InterPro"/>
</dbReference>
<gene>
    <name evidence="3" type="ORF">RHSIM_Rhsim11G0104700</name>
</gene>
<dbReference type="Proteomes" id="UP000626092">
    <property type="component" value="Unassembled WGS sequence"/>
</dbReference>
<dbReference type="OrthoDB" id="4822at2759"/>
<evidence type="ECO:0000313" key="4">
    <source>
        <dbReference type="Proteomes" id="UP000626092"/>
    </source>
</evidence>
<comment type="caution">
    <text evidence="3">The sequence shown here is derived from an EMBL/GenBank/DDBJ whole genome shotgun (WGS) entry which is preliminary data.</text>
</comment>
<proteinExistence type="predicted"/>
<dbReference type="SMART" id="SM00443">
    <property type="entry name" value="G_patch"/>
    <property type="match status" value="1"/>
</dbReference>
<dbReference type="PANTHER" id="PTHR47251:SF1">
    <property type="entry name" value="FINGER DOMAIN PROTEIN, PUTATIVE (AFU_ORTHOLOGUE AFUA_3G04180)-RELATED"/>
    <property type="match status" value="1"/>
</dbReference>
<dbReference type="InterPro" id="IPR000467">
    <property type="entry name" value="G_patch_dom"/>
</dbReference>